<feature type="non-terminal residue" evidence="1">
    <location>
        <position position="1"/>
    </location>
</feature>
<sequence>VWGIADENAIDEVSAASYDGFIAHTNGGFRTLVHCDLNAVESEGMSDFETTQLQQYIDMSHEDSAKWFIEARDELSEAFEDSDEGSAIAWLYGRWDDAENEYTNNPQLEFWTRPQRWQTDMAHEREDFWEYDSQGMSEGCTFFYEITALFYEKGHRRNITGEDEVFIFAGINTDFEYGRERGLECAVERTYKLARLTAKRLEVIVEHCADKIIH</sequence>
<dbReference type="EMBL" id="LAZR01062272">
    <property type="protein sequence ID" value="KKK61878.1"/>
    <property type="molecule type" value="Genomic_DNA"/>
</dbReference>
<dbReference type="AlphaFoldDB" id="A0A0F8WZ05"/>
<evidence type="ECO:0000313" key="1">
    <source>
        <dbReference type="EMBL" id="KKK61878.1"/>
    </source>
</evidence>
<gene>
    <name evidence="1" type="ORF">LCGC14_3009910</name>
</gene>
<proteinExistence type="predicted"/>
<name>A0A0F8WZ05_9ZZZZ</name>
<reference evidence="1" key="1">
    <citation type="journal article" date="2015" name="Nature">
        <title>Complex archaea that bridge the gap between prokaryotes and eukaryotes.</title>
        <authorList>
            <person name="Spang A."/>
            <person name="Saw J.H."/>
            <person name="Jorgensen S.L."/>
            <person name="Zaremba-Niedzwiedzka K."/>
            <person name="Martijn J."/>
            <person name="Lind A.E."/>
            <person name="van Eijk R."/>
            <person name="Schleper C."/>
            <person name="Guy L."/>
            <person name="Ettema T.J."/>
        </authorList>
    </citation>
    <scope>NUCLEOTIDE SEQUENCE</scope>
</reference>
<organism evidence="1">
    <name type="scientific">marine sediment metagenome</name>
    <dbReference type="NCBI Taxonomy" id="412755"/>
    <lineage>
        <taxon>unclassified sequences</taxon>
        <taxon>metagenomes</taxon>
        <taxon>ecological metagenomes</taxon>
    </lineage>
</organism>
<protein>
    <submittedName>
        <fullName evidence="1">Uncharacterized protein</fullName>
    </submittedName>
</protein>
<comment type="caution">
    <text evidence="1">The sequence shown here is derived from an EMBL/GenBank/DDBJ whole genome shotgun (WGS) entry which is preliminary data.</text>
</comment>
<accession>A0A0F8WZ05</accession>